<dbReference type="SUPFAM" id="SSF51556">
    <property type="entry name" value="Metallo-dependent hydrolases"/>
    <property type="match status" value="1"/>
</dbReference>
<dbReference type="InterPro" id="IPR032465">
    <property type="entry name" value="ACMSD"/>
</dbReference>
<dbReference type="Gene3D" id="3.20.20.140">
    <property type="entry name" value="Metal-dependent hydrolases"/>
    <property type="match status" value="1"/>
</dbReference>
<proteinExistence type="predicted"/>
<sequence>MTTEQQPIAAIDAWAQPGTAQLVNRPEFASLWRATGVTPLPEGIPIEQLIAEMDEGDIERAVLRAWAAPEGWIITNDEIATLVQRFPDRFLGLATVDPRRPVEAVRELRRAVNDLGLRGLHVLPWMWDLPPNDRHYYPLYVACVELGVPFCLQVGHTGPLRPSEPGRPIPYLDEVALTFPELTIIGGHIGYPWTDEMIALAWKYPNVYIDTSACLLRFYPPALRMFMNSYGQDKVLFGTNYPMLSPSRCRGQVEELGLKPEAGEKFLRLNALKAFRLTD</sequence>
<dbReference type="PANTHER" id="PTHR21240">
    <property type="entry name" value="2-AMINO-3-CARBOXYLMUCONATE-6-SEMIALDEHYDE DECARBOXYLASE"/>
    <property type="match status" value="1"/>
</dbReference>
<dbReference type="InterPro" id="IPR032466">
    <property type="entry name" value="Metal_Hydrolase"/>
</dbReference>
<evidence type="ECO:0000313" key="3">
    <source>
        <dbReference type="EMBL" id="KKL12501.1"/>
    </source>
</evidence>
<dbReference type="AlphaFoldDB" id="A0A0F9D3V6"/>
<dbReference type="EMBL" id="LAZR01041229">
    <property type="protein sequence ID" value="KKL12501.1"/>
    <property type="molecule type" value="Genomic_DNA"/>
</dbReference>
<keyword evidence="1" id="KW-0456">Lyase</keyword>
<organism evidence="3">
    <name type="scientific">marine sediment metagenome</name>
    <dbReference type="NCBI Taxonomy" id="412755"/>
    <lineage>
        <taxon>unclassified sequences</taxon>
        <taxon>metagenomes</taxon>
        <taxon>ecological metagenomes</taxon>
    </lineage>
</organism>
<dbReference type="PANTHER" id="PTHR21240:SF19">
    <property type="entry name" value="CATALYTIC_ HYDROLASE"/>
    <property type="match status" value="1"/>
</dbReference>
<accession>A0A0F9D3V6</accession>
<protein>
    <recommendedName>
        <fullName evidence="2">Amidohydrolase-related domain-containing protein</fullName>
    </recommendedName>
</protein>
<dbReference type="InterPro" id="IPR006680">
    <property type="entry name" value="Amidohydro-rel"/>
</dbReference>
<reference evidence="3" key="1">
    <citation type="journal article" date="2015" name="Nature">
        <title>Complex archaea that bridge the gap between prokaryotes and eukaryotes.</title>
        <authorList>
            <person name="Spang A."/>
            <person name="Saw J.H."/>
            <person name="Jorgensen S.L."/>
            <person name="Zaremba-Niedzwiedzka K."/>
            <person name="Martijn J."/>
            <person name="Lind A.E."/>
            <person name="van Eijk R."/>
            <person name="Schleper C."/>
            <person name="Guy L."/>
            <person name="Ettema T.J."/>
        </authorList>
    </citation>
    <scope>NUCLEOTIDE SEQUENCE</scope>
</reference>
<dbReference type="Pfam" id="PF04909">
    <property type="entry name" value="Amidohydro_2"/>
    <property type="match status" value="1"/>
</dbReference>
<dbReference type="GO" id="GO:0016831">
    <property type="term" value="F:carboxy-lyase activity"/>
    <property type="evidence" value="ECO:0007669"/>
    <property type="project" value="InterPro"/>
</dbReference>
<gene>
    <name evidence="3" type="ORF">LCGC14_2535130</name>
</gene>
<evidence type="ECO:0000259" key="2">
    <source>
        <dbReference type="Pfam" id="PF04909"/>
    </source>
</evidence>
<dbReference type="GO" id="GO:0016787">
    <property type="term" value="F:hydrolase activity"/>
    <property type="evidence" value="ECO:0007669"/>
    <property type="project" value="InterPro"/>
</dbReference>
<comment type="caution">
    <text evidence="3">The sequence shown here is derived from an EMBL/GenBank/DDBJ whole genome shotgun (WGS) entry which is preliminary data.</text>
</comment>
<name>A0A0F9D3V6_9ZZZZ</name>
<evidence type="ECO:0000256" key="1">
    <source>
        <dbReference type="ARBA" id="ARBA00023239"/>
    </source>
</evidence>
<feature type="domain" description="Amidohydrolase-related" evidence="2">
    <location>
        <begin position="75"/>
        <end position="277"/>
    </location>
</feature>